<keyword evidence="1" id="KW-0805">Transcription regulation</keyword>
<proteinExistence type="predicted"/>
<dbReference type="InterPro" id="IPR016032">
    <property type="entry name" value="Sig_transdc_resp-reg_C-effctor"/>
</dbReference>
<evidence type="ECO:0000256" key="3">
    <source>
        <dbReference type="ARBA" id="ARBA00023163"/>
    </source>
</evidence>
<dbReference type="SUPFAM" id="SSF46894">
    <property type="entry name" value="C-terminal effector domain of the bipartite response regulators"/>
    <property type="match status" value="1"/>
</dbReference>
<gene>
    <name evidence="6" type="ORF">R1Y80_31490</name>
</gene>
<dbReference type="SMART" id="SM00421">
    <property type="entry name" value="HTH_LUXR"/>
    <property type="match status" value="1"/>
</dbReference>
<dbReference type="PANTHER" id="PTHR44688:SF16">
    <property type="entry name" value="DNA-BINDING TRANSCRIPTIONAL ACTIVATOR DEVR_DOSR"/>
    <property type="match status" value="1"/>
</dbReference>
<keyword evidence="3" id="KW-0804">Transcription</keyword>
<dbReference type="AlphaFoldDB" id="A0AAU8KQI0"/>
<sequence>MNGIDEPPEASSPLENAGTPLHVAVVAGDQALRHGLVRLLAQDPRLRLLDPVADLAELRTAGLQYDACVLGLPETGFSDTVTDFMRAVPCVVWIPALGIPAPGEQVDGWRNWVASWVRGARGVVGHDVARVAFADAVLSAARSPHDLHPHIARALLEATSATDLGVSATLAGTLGEVAKGRRTAAAMSASGTSAATHALDLAHLRDACERAGLGVPRRSGDGRRRHDRGDAFEPGVIPPEALMLSSRVREVLRCYADGYDYEEIAQHLNISETTVKSHVLSAMDKFGITHNRSSEVRQLFAIYISGRHSRPDLLLRRLDRIRSSTPAVSARLPVVSL</sequence>
<dbReference type="Gene3D" id="1.10.10.10">
    <property type="entry name" value="Winged helix-like DNA-binding domain superfamily/Winged helix DNA-binding domain"/>
    <property type="match status" value="1"/>
</dbReference>
<protein>
    <submittedName>
        <fullName evidence="6">LuxR C-terminal-related transcriptional regulator</fullName>
    </submittedName>
</protein>
<dbReference type="RefSeq" id="WP_354598432.1">
    <property type="nucleotide sequence ID" value="NZ_CP136798.1"/>
</dbReference>
<dbReference type="PROSITE" id="PS00622">
    <property type="entry name" value="HTH_LUXR_1"/>
    <property type="match status" value="1"/>
</dbReference>
<name>A0AAU8KQI0_9ACTN</name>
<feature type="region of interest" description="Disordered" evidence="4">
    <location>
        <begin position="213"/>
        <end position="232"/>
    </location>
</feature>
<evidence type="ECO:0000313" key="6">
    <source>
        <dbReference type="EMBL" id="XCN17887.1"/>
    </source>
</evidence>
<dbReference type="GO" id="GO:0003677">
    <property type="term" value="F:DNA binding"/>
    <property type="evidence" value="ECO:0007669"/>
    <property type="project" value="UniProtKB-KW"/>
</dbReference>
<evidence type="ECO:0000259" key="5">
    <source>
        <dbReference type="PROSITE" id="PS50043"/>
    </source>
</evidence>
<evidence type="ECO:0000256" key="2">
    <source>
        <dbReference type="ARBA" id="ARBA00023125"/>
    </source>
</evidence>
<accession>A0AAU8KQI0</accession>
<dbReference type="PANTHER" id="PTHR44688">
    <property type="entry name" value="DNA-BINDING TRANSCRIPTIONAL ACTIVATOR DEVR_DOSR"/>
    <property type="match status" value="1"/>
</dbReference>
<evidence type="ECO:0000256" key="1">
    <source>
        <dbReference type="ARBA" id="ARBA00023015"/>
    </source>
</evidence>
<dbReference type="Pfam" id="PF00196">
    <property type="entry name" value="GerE"/>
    <property type="match status" value="1"/>
</dbReference>
<dbReference type="InterPro" id="IPR036388">
    <property type="entry name" value="WH-like_DNA-bd_sf"/>
</dbReference>
<evidence type="ECO:0000256" key="4">
    <source>
        <dbReference type="SAM" id="MobiDB-lite"/>
    </source>
</evidence>
<keyword evidence="2" id="KW-0238">DNA-binding</keyword>
<organism evidence="6">
    <name type="scientific">Streptomyces sp. JL1001</name>
    <dbReference type="NCBI Taxonomy" id="3078227"/>
    <lineage>
        <taxon>Bacteria</taxon>
        <taxon>Bacillati</taxon>
        <taxon>Actinomycetota</taxon>
        <taxon>Actinomycetes</taxon>
        <taxon>Kitasatosporales</taxon>
        <taxon>Streptomycetaceae</taxon>
        <taxon>Streptomyces</taxon>
    </lineage>
</organism>
<dbReference type="EMBL" id="CP136798">
    <property type="protein sequence ID" value="XCN17887.1"/>
    <property type="molecule type" value="Genomic_DNA"/>
</dbReference>
<dbReference type="PRINTS" id="PR00038">
    <property type="entry name" value="HTHLUXR"/>
</dbReference>
<reference evidence="6" key="1">
    <citation type="submission" date="2023-10" db="EMBL/GenBank/DDBJ databases">
        <title>Complete genome sequence of Streptomyces sp. JL1001.</title>
        <authorList>
            <person name="Jiang L."/>
        </authorList>
    </citation>
    <scope>NUCLEOTIDE SEQUENCE</scope>
    <source>
        <strain evidence="6">JL1001</strain>
    </source>
</reference>
<dbReference type="InterPro" id="IPR000792">
    <property type="entry name" value="Tscrpt_reg_LuxR_C"/>
</dbReference>
<dbReference type="CDD" id="cd06170">
    <property type="entry name" value="LuxR_C_like"/>
    <property type="match status" value="1"/>
</dbReference>
<feature type="compositionally biased region" description="Basic and acidic residues" evidence="4">
    <location>
        <begin position="218"/>
        <end position="231"/>
    </location>
</feature>
<dbReference type="PROSITE" id="PS50043">
    <property type="entry name" value="HTH_LUXR_2"/>
    <property type="match status" value="1"/>
</dbReference>
<dbReference type="GO" id="GO:0006355">
    <property type="term" value="P:regulation of DNA-templated transcription"/>
    <property type="evidence" value="ECO:0007669"/>
    <property type="project" value="InterPro"/>
</dbReference>
<feature type="domain" description="HTH luxR-type" evidence="5">
    <location>
        <begin position="237"/>
        <end position="303"/>
    </location>
</feature>